<proteinExistence type="predicted"/>
<dbReference type="AlphaFoldDB" id="X0TKA1"/>
<gene>
    <name evidence="1" type="ORF">S01H1_22284</name>
</gene>
<reference evidence="1" key="1">
    <citation type="journal article" date="2014" name="Front. Microbiol.">
        <title>High frequency of phylogenetically diverse reductive dehalogenase-homologous genes in deep subseafloor sedimentary metagenomes.</title>
        <authorList>
            <person name="Kawai M."/>
            <person name="Futagami T."/>
            <person name="Toyoda A."/>
            <person name="Takaki Y."/>
            <person name="Nishi S."/>
            <person name="Hori S."/>
            <person name="Arai W."/>
            <person name="Tsubouchi T."/>
            <person name="Morono Y."/>
            <person name="Uchiyama I."/>
            <person name="Ito T."/>
            <person name="Fujiyama A."/>
            <person name="Inagaki F."/>
            <person name="Takami H."/>
        </authorList>
    </citation>
    <scope>NUCLEOTIDE SEQUENCE</scope>
    <source>
        <strain evidence="1">Expedition CK06-06</strain>
    </source>
</reference>
<protein>
    <submittedName>
        <fullName evidence="1">Uncharacterized protein</fullName>
    </submittedName>
</protein>
<accession>X0TKA1</accession>
<comment type="caution">
    <text evidence="1">The sequence shown here is derived from an EMBL/GenBank/DDBJ whole genome shotgun (WGS) entry which is preliminary data.</text>
</comment>
<organism evidence="1">
    <name type="scientific">marine sediment metagenome</name>
    <dbReference type="NCBI Taxonomy" id="412755"/>
    <lineage>
        <taxon>unclassified sequences</taxon>
        <taxon>metagenomes</taxon>
        <taxon>ecological metagenomes</taxon>
    </lineage>
</organism>
<name>X0TKA1_9ZZZZ</name>
<evidence type="ECO:0000313" key="1">
    <source>
        <dbReference type="EMBL" id="GAF87716.1"/>
    </source>
</evidence>
<dbReference type="EMBL" id="BARS01012542">
    <property type="protein sequence ID" value="GAF87716.1"/>
    <property type="molecule type" value="Genomic_DNA"/>
</dbReference>
<sequence length="98" mass="12113">MEYWIDGYFDRFWNQDKVWYCHDRDVFVPKFATVRNDQENDRIYVTESYAKSILRKGREFDMTNENDRRAFSLANKINVPWKKQVYVETEERFRVSLP</sequence>